<feature type="coiled-coil region" evidence="9">
    <location>
        <begin position="861"/>
        <end position="888"/>
    </location>
</feature>
<evidence type="ECO:0000256" key="3">
    <source>
        <dbReference type="ARBA" id="ARBA00022723"/>
    </source>
</evidence>
<dbReference type="EMBL" id="JASUXU010000044">
    <property type="protein sequence ID" value="KAK0317412.1"/>
    <property type="molecule type" value="Genomic_DNA"/>
</dbReference>
<comment type="subcellular location">
    <subcellularLocation>
        <location evidence="1">Cytoplasm</location>
    </subcellularLocation>
</comment>
<evidence type="ECO:0000256" key="1">
    <source>
        <dbReference type="ARBA" id="ARBA00004496"/>
    </source>
</evidence>
<accession>A0AAN6FFD3</accession>
<comment type="caution">
    <text evidence="12">The sequence shown here is derived from an EMBL/GenBank/DDBJ whole genome shotgun (WGS) entry which is preliminary data.</text>
</comment>
<evidence type="ECO:0000256" key="4">
    <source>
        <dbReference type="ARBA" id="ARBA00022771"/>
    </source>
</evidence>
<feature type="domain" description="C3H1-type" evidence="10">
    <location>
        <begin position="1"/>
        <end position="27"/>
    </location>
</feature>
<evidence type="ECO:0000313" key="12">
    <source>
        <dbReference type="EMBL" id="KAK0317412.1"/>
    </source>
</evidence>
<dbReference type="Pfam" id="PF13086">
    <property type="entry name" value="AAA_11"/>
    <property type="match status" value="1"/>
</dbReference>
<gene>
    <name evidence="12" type="ORF">LTR82_011735</name>
</gene>
<dbReference type="InterPro" id="IPR045055">
    <property type="entry name" value="DNA2/NAM7-like"/>
</dbReference>
<dbReference type="PANTHER" id="PTHR10887">
    <property type="entry name" value="DNA2/NAM7 HELICASE FAMILY"/>
    <property type="match status" value="1"/>
</dbReference>
<dbReference type="Gene3D" id="3.40.50.300">
    <property type="entry name" value="P-loop containing nucleotide triphosphate hydrolases"/>
    <property type="match status" value="2"/>
</dbReference>
<dbReference type="GO" id="GO:0004386">
    <property type="term" value="F:helicase activity"/>
    <property type="evidence" value="ECO:0007669"/>
    <property type="project" value="InterPro"/>
</dbReference>
<evidence type="ECO:0000256" key="7">
    <source>
        <dbReference type="ARBA" id="ARBA00022859"/>
    </source>
</evidence>
<dbReference type="InterPro" id="IPR041677">
    <property type="entry name" value="DNA2/NAM7_AAA_11"/>
</dbReference>
<evidence type="ECO:0000256" key="8">
    <source>
        <dbReference type="PROSITE-ProRule" id="PRU00723"/>
    </source>
</evidence>
<feature type="domain" description="C3H1-type" evidence="10">
    <location>
        <begin position="29"/>
        <end position="56"/>
    </location>
</feature>
<sequence>MAPRPCTWFQTNSCKKGVDCPYPHVVDRSFKRKTCVHFAQGKCRKVNDCTYSHAPDDIAFLRSTSGGGGTDAHGSANTEAHFRQWRYFFPPPDRIAPIRPLGPNRTKFCQEALELVDGEAGVMQEVITLLASEAGCARVKEIVEQQLTQCNTAQFTRIFDAQILPFLRTITHKNVTSSLILAPRLMTVYNITYGEDGQRAVTLFTAAAKHFQTLRLVQPGELDAADNVTAGIIETALTALDKLVEVNTESQVHGGLRLVVETLRQLFEDPLPAAAAFAYRPALKYLRRIEQRFGLGQALPDSMEQSHNVSHRAVFGLARERPGELSEDGPRHDNDHVDIRQISILPTLQEIQSPRNEYLPLADPREWHIGGLEGLLDRHFRLLREDTVGQLRDSAKFELERLHDPHVQDRKRQGARTFVYRNVAVSDLAFDSFRGMEFALSFDQPPELQNKSENQRRDWWEGSRRLGHEALVCLLSSEGSAKFFVVSPAPGMPKKDLETGKTVQPLHKSYNLWSEVERAHIVAKPVDQSEMYILLDQLTTGPAEQLSLVEFPGVLLPTFMPTLQAMQNMSETLDLPFAEVLAPVSTAANVDDEIDVGPPNYATKPGFRYDLSAVTKAGRQLFMTSARNVEEMTLELTTHSSLDFGQAQSVVSSLSRSLALIQGPPGTGKSYTGVQLIKILLHNKKAGDLGPIICVCYTNHALDQGLERLVDEGVKNVVRIGGNSKSERLAEVNLRAVVQRLDLTKTEKNDRFKLMKKLDVESKEITDLLAQMGKLGTEASLGAYLQAYYPEVHAQLFGSVDDDGWERVDYHRNGFFERWLRGAPWGYRRPRTVDNLRDVNITHMTGQERRLIRDAWVKDMHTELQNKLRTAMAAYDTLKKQLDAIRTELDLRVLRQANIIGVTTSGLARNLDLIRRTGAKVLVCEEAGEVLECHLLTALLPSVEHAILIGDHQQLRPHISNYSLSCESKNGSQYALDVSLFERLVKPQDLLAQALPFCTLSVQRRMHPQISQLVRRTLYPLLQDAPSLDRPSVVGMRHRLFWMDHEYKENEGGDATATESRTNDYEVDMVAALVKHLVHQGVYNAEDIAVITPYLGQLRKIRKKLGSTFNIVLNDRDVDELQKDGIHDSDGEATSADPSRAATVARGSLLQAIRVATVDNFQGEEAKVVVVSLVRCNSKNNPGFLKTSNRINVLLSRAKNGMYILGNGETMAQVDMWAEVMEIFKQDGCFGPRLELCCPRHEDTPLQVTTPEDFLRISPEAGCDLAYEVKAIEADMITFEPYGDIDLDTDPCIFTACQHIFTLSSLDGTMSLADHYKIDDGSGAIVGLKTSAEPFSSNELKVCPVCRGSLRNIARYGRIVRRALLDESARKLMVWANKTYTDLAENLATHEEQLLASIDTILKPNQEIMLLGSPLDQCKAVRTSKTGQRYRKVLVTRRHVEEFVKKLRKEEQPYQRVRDLVETARRKNAEAGIAEFDFASSELQPRERLQAASLLMRCDVVIFSDVIDMHDRTAAGRTKGVLKLDFTANRAACEDLVREARETHSVREAVEGQLLWARFAAMECGAFDVAREDLRQDAIARNDALNAEALDRLKLAEDVCEQFAGMEVNPTQGLADQISDVRRMLNAGVSTSEMTMVVAAMAREFLGTGHWYRCANGHPFTIGECGMPMELARCPACGSGIGGQNHQATEGVQHARDIETQFGGLRL</sequence>
<keyword evidence="5" id="KW-0378">Hydrolase</keyword>
<feature type="zinc finger region" description="C3H1-type" evidence="8">
    <location>
        <begin position="1"/>
        <end position="27"/>
    </location>
</feature>
<reference evidence="12" key="1">
    <citation type="submission" date="2021-12" db="EMBL/GenBank/DDBJ databases">
        <title>Black yeast isolated from Biological Soil Crust.</title>
        <authorList>
            <person name="Kurbessoian T."/>
        </authorList>
    </citation>
    <scope>NUCLEOTIDE SEQUENCE</scope>
    <source>
        <strain evidence="12">CCFEE 5208</strain>
    </source>
</reference>
<evidence type="ECO:0000259" key="10">
    <source>
        <dbReference type="PROSITE" id="PS50103"/>
    </source>
</evidence>
<dbReference type="InterPro" id="IPR027417">
    <property type="entry name" value="P-loop_NTPase"/>
</dbReference>
<dbReference type="CDD" id="cd17936">
    <property type="entry name" value="EEXXEc_NFX1"/>
    <property type="match status" value="1"/>
</dbReference>
<evidence type="ECO:0000256" key="9">
    <source>
        <dbReference type="SAM" id="Coils"/>
    </source>
</evidence>
<dbReference type="Pfam" id="PF13087">
    <property type="entry name" value="AAA_12"/>
    <property type="match status" value="1"/>
</dbReference>
<keyword evidence="7" id="KW-0391">Immunity</keyword>
<dbReference type="Pfam" id="PF20173">
    <property type="entry name" value="ZnF_RZ-type"/>
    <property type="match status" value="1"/>
</dbReference>
<evidence type="ECO:0000313" key="13">
    <source>
        <dbReference type="Proteomes" id="UP001168146"/>
    </source>
</evidence>
<dbReference type="Proteomes" id="UP001168146">
    <property type="component" value="Unassembled WGS sequence"/>
</dbReference>
<keyword evidence="5" id="KW-0347">Helicase</keyword>
<evidence type="ECO:0000256" key="6">
    <source>
        <dbReference type="ARBA" id="ARBA00022833"/>
    </source>
</evidence>
<name>A0AAN6FFD3_9PEZI</name>
<evidence type="ECO:0000256" key="5">
    <source>
        <dbReference type="ARBA" id="ARBA00022806"/>
    </source>
</evidence>
<dbReference type="PANTHER" id="PTHR10887:SF445">
    <property type="entry name" value="NFX1-TYPE ZINC FINGER-CONTAINING PROTEIN 1"/>
    <property type="match status" value="1"/>
</dbReference>
<dbReference type="CDD" id="cd18808">
    <property type="entry name" value="SF1_C_Upf1"/>
    <property type="match status" value="1"/>
</dbReference>
<keyword evidence="2" id="KW-0963">Cytoplasm</keyword>
<evidence type="ECO:0000259" key="11">
    <source>
        <dbReference type="PROSITE" id="PS51981"/>
    </source>
</evidence>
<dbReference type="GO" id="GO:0005737">
    <property type="term" value="C:cytoplasm"/>
    <property type="evidence" value="ECO:0007669"/>
    <property type="project" value="UniProtKB-SubCell"/>
</dbReference>
<dbReference type="InterPro" id="IPR041679">
    <property type="entry name" value="DNA2/NAM7-like_C"/>
</dbReference>
<dbReference type="Gene3D" id="3.30.1370.210">
    <property type="match status" value="1"/>
</dbReference>
<dbReference type="PROSITE" id="PS50103">
    <property type="entry name" value="ZF_C3H1"/>
    <property type="match status" value="2"/>
</dbReference>
<dbReference type="PROSITE" id="PS51981">
    <property type="entry name" value="ZF_RZ"/>
    <property type="match status" value="1"/>
</dbReference>
<keyword evidence="6 8" id="KW-0862">Zinc</keyword>
<dbReference type="SMART" id="SM00356">
    <property type="entry name" value="ZnF_C3H1"/>
    <property type="match status" value="2"/>
</dbReference>
<dbReference type="GO" id="GO:0031048">
    <property type="term" value="P:regulatory ncRNA-mediated heterochromatin formation"/>
    <property type="evidence" value="ECO:0007669"/>
    <property type="project" value="TreeGrafter"/>
</dbReference>
<feature type="domain" description="RZ-type" evidence="11">
    <location>
        <begin position="1629"/>
        <end position="1701"/>
    </location>
</feature>
<organism evidence="12 13">
    <name type="scientific">Friedmanniomyces endolithicus</name>
    <dbReference type="NCBI Taxonomy" id="329885"/>
    <lineage>
        <taxon>Eukaryota</taxon>
        <taxon>Fungi</taxon>
        <taxon>Dikarya</taxon>
        <taxon>Ascomycota</taxon>
        <taxon>Pezizomycotina</taxon>
        <taxon>Dothideomycetes</taxon>
        <taxon>Dothideomycetidae</taxon>
        <taxon>Mycosphaerellales</taxon>
        <taxon>Teratosphaeriaceae</taxon>
        <taxon>Friedmanniomyces</taxon>
    </lineage>
</organism>
<dbReference type="FunFam" id="3.40.50.300:FF:001660">
    <property type="entry name" value="NF-X1 finger and helicase protein, putative"/>
    <property type="match status" value="1"/>
</dbReference>
<dbReference type="SUPFAM" id="SSF52540">
    <property type="entry name" value="P-loop containing nucleoside triphosphate hydrolases"/>
    <property type="match status" value="1"/>
</dbReference>
<dbReference type="GO" id="GO:0008270">
    <property type="term" value="F:zinc ion binding"/>
    <property type="evidence" value="ECO:0007669"/>
    <property type="project" value="UniProtKB-KW"/>
</dbReference>
<dbReference type="InterPro" id="IPR047187">
    <property type="entry name" value="SF1_C_Upf1"/>
</dbReference>
<dbReference type="GO" id="GO:0031380">
    <property type="term" value="C:nuclear RNA-directed RNA polymerase complex"/>
    <property type="evidence" value="ECO:0007669"/>
    <property type="project" value="TreeGrafter"/>
</dbReference>
<keyword evidence="5" id="KW-0547">Nucleotide-binding</keyword>
<dbReference type="InterPro" id="IPR046439">
    <property type="entry name" value="ZF_RZ_dom"/>
</dbReference>
<keyword evidence="4 8" id="KW-0863">Zinc-finger</keyword>
<feature type="zinc finger region" description="C3H1-type" evidence="8">
    <location>
        <begin position="29"/>
        <end position="56"/>
    </location>
</feature>
<keyword evidence="9" id="KW-0175">Coiled coil</keyword>
<keyword evidence="3 8" id="KW-0479">Metal-binding</keyword>
<dbReference type="GO" id="GO:0002376">
    <property type="term" value="P:immune system process"/>
    <property type="evidence" value="ECO:0007669"/>
    <property type="project" value="UniProtKB-KW"/>
</dbReference>
<evidence type="ECO:0008006" key="14">
    <source>
        <dbReference type="Google" id="ProtNLM"/>
    </source>
</evidence>
<proteinExistence type="predicted"/>
<dbReference type="InterPro" id="IPR000571">
    <property type="entry name" value="Znf_CCCH"/>
</dbReference>
<protein>
    <recommendedName>
        <fullName evidence="14">NFX1-type zinc finger-containing protein 1</fullName>
    </recommendedName>
</protein>
<evidence type="ECO:0000256" key="2">
    <source>
        <dbReference type="ARBA" id="ARBA00022490"/>
    </source>
</evidence>
<keyword evidence="5" id="KW-0067">ATP-binding</keyword>